<keyword evidence="3" id="KW-1185">Reference proteome</keyword>
<dbReference type="SUPFAM" id="SSF47413">
    <property type="entry name" value="lambda repressor-like DNA-binding domains"/>
    <property type="match status" value="1"/>
</dbReference>
<proteinExistence type="predicted"/>
<evidence type="ECO:0000259" key="1">
    <source>
        <dbReference type="PROSITE" id="PS50943"/>
    </source>
</evidence>
<reference evidence="2 3" key="1">
    <citation type="submission" date="2022-10" db="EMBL/GenBank/DDBJ databases">
        <title>The complete genomes of actinobacterial strains from the NBC collection.</title>
        <authorList>
            <person name="Joergensen T.S."/>
            <person name="Alvarez Arevalo M."/>
            <person name="Sterndorff E.B."/>
            <person name="Faurdal D."/>
            <person name="Vuksanovic O."/>
            <person name="Mourched A.-S."/>
            <person name="Charusanti P."/>
            <person name="Shaw S."/>
            <person name="Blin K."/>
            <person name="Weber T."/>
        </authorList>
    </citation>
    <scope>NUCLEOTIDE SEQUENCE [LARGE SCALE GENOMIC DNA]</scope>
    <source>
        <strain evidence="2 3">NBC 01769</strain>
    </source>
</reference>
<sequence>MTQRTWAEGLAVTAAEQVRARREELGMSAQQLADECARLGMPIQRSVIANFENGRRANISIAEVMVMAAALRVAPIYLLFPIGQQREIEGLPGMPADPYAWATWFTGESRGVGDKRLSEEEPKPLEPVRELWPVLEEIAHYKSAIIEAKERLGEDGLASAERADEVLKRARARWDEAMSMRERNASTLEGEGAVPGSPEFRAGLDKAHDLAREAAVLSSQVKKAHEEAARYSHELIEIRSSERMLEGCEDEAREIIGRIRSNGWSDPDFGSEFAYLFAEKRSLTRRKRSRTR</sequence>
<accession>A0ABZ1G571</accession>
<dbReference type="PROSITE" id="PS50943">
    <property type="entry name" value="HTH_CROC1"/>
    <property type="match status" value="1"/>
</dbReference>
<dbReference type="CDD" id="cd00093">
    <property type="entry name" value="HTH_XRE"/>
    <property type="match status" value="1"/>
</dbReference>
<gene>
    <name evidence="2" type="ORF">OIE64_20250</name>
</gene>
<dbReference type="SMART" id="SM00530">
    <property type="entry name" value="HTH_XRE"/>
    <property type="match status" value="1"/>
</dbReference>
<evidence type="ECO:0000313" key="3">
    <source>
        <dbReference type="Proteomes" id="UP001330827"/>
    </source>
</evidence>
<name>A0ABZ1G571_9ACTN</name>
<protein>
    <submittedName>
        <fullName evidence="2">Helix-turn-helix domain-containing protein</fullName>
    </submittedName>
</protein>
<dbReference type="RefSeq" id="WP_326593869.1">
    <property type="nucleotide sequence ID" value="NZ_CP109114.1"/>
</dbReference>
<organism evidence="2 3">
    <name type="scientific">Streptomyces brevispora</name>
    <dbReference type="NCBI Taxonomy" id="887462"/>
    <lineage>
        <taxon>Bacteria</taxon>
        <taxon>Bacillati</taxon>
        <taxon>Actinomycetota</taxon>
        <taxon>Actinomycetes</taxon>
        <taxon>Kitasatosporales</taxon>
        <taxon>Streptomycetaceae</taxon>
        <taxon>Streptomyces</taxon>
    </lineage>
</organism>
<dbReference type="Pfam" id="PF01381">
    <property type="entry name" value="HTH_3"/>
    <property type="match status" value="1"/>
</dbReference>
<dbReference type="EMBL" id="CP109114">
    <property type="protein sequence ID" value="WSC14940.1"/>
    <property type="molecule type" value="Genomic_DNA"/>
</dbReference>
<dbReference type="InterPro" id="IPR001387">
    <property type="entry name" value="Cro/C1-type_HTH"/>
</dbReference>
<feature type="domain" description="HTH cro/C1-type" evidence="1">
    <location>
        <begin position="18"/>
        <end position="78"/>
    </location>
</feature>
<dbReference type="Proteomes" id="UP001330827">
    <property type="component" value="Chromosome"/>
</dbReference>
<evidence type="ECO:0000313" key="2">
    <source>
        <dbReference type="EMBL" id="WSC14940.1"/>
    </source>
</evidence>
<dbReference type="InterPro" id="IPR010982">
    <property type="entry name" value="Lambda_DNA-bd_dom_sf"/>
</dbReference>
<dbReference type="Gene3D" id="1.10.260.40">
    <property type="entry name" value="lambda repressor-like DNA-binding domains"/>
    <property type="match status" value="1"/>
</dbReference>